<evidence type="ECO:0000259" key="14">
    <source>
        <dbReference type="PROSITE" id="PS50893"/>
    </source>
</evidence>
<reference evidence="15" key="1">
    <citation type="submission" date="2020-05" db="UniProtKB">
        <authorList>
            <consortium name="EnsemblMetazoa"/>
        </authorList>
    </citation>
    <scope>IDENTIFICATION</scope>
    <source>
        <strain evidence="15">Jacobina</strain>
    </source>
</reference>
<evidence type="ECO:0000259" key="13">
    <source>
        <dbReference type="PROSITE" id="PS50808"/>
    </source>
</evidence>
<feature type="compositionally biased region" description="Polar residues" evidence="11">
    <location>
        <begin position="552"/>
        <end position="569"/>
    </location>
</feature>
<keyword evidence="16" id="KW-1185">Reference proteome</keyword>
<dbReference type="SMART" id="SM00614">
    <property type="entry name" value="ZnF_BED"/>
    <property type="match status" value="2"/>
</dbReference>
<dbReference type="EMBL" id="AJWK01012961">
    <property type="status" value="NOT_ANNOTATED_CDS"/>
    <property type="molecule type" value="Genomic_DNA"/>
</dbReference>
<dbReference type="GO" id="GO:0005524">
    <property type="term" value="F:ATP binding"/>
    <property type="evidence" value="ECO:0007669"/>
    <property type="project" value="InterPro"/>
</dbReference>
<dbReference type="EMBL" id="AJWK01012962">
    <property type="status" value="NOT_ANNOTATED_CDS"/>
    <property type="molecule type" value="Genomic_DNA"/>
</dbReference>
<dbReference type="GO" id="GO:0043190">
    <property type="term" value="C:ATP-binding cassette (ABC) transporter complex"/>
    <property type="evidence" value="ECO:0007669"/>
    <property type="project" value="TreeGrafter"/>
</dbReference>
<feature type="domain" description="ABC transporter" evidence="14">
    <location>
        <begin position="8"/>
        <end position="249"/>
    </location>
</feature>
<dbReference type="Gene3D" id="3.40.50.300">
    <property type="entry name" value="P-loop containing nucleotide triphosphate hydrolases"/>
    <property type="match status" value="1"/>
</dbReference>
<dbReference type="InterPro" id="IPR050352">
    <property type="entry name" value="ABCG_transporters"/>
</dbReference>
<name>A0A1B0CI15_LUTLO</name>
<evidence type="ECO:0008006" key="17">
    <source>
        <dbReference type="Google" id="ProtNLM"/>
    </source>
</evidence>
<dbReference type="InterPro" id="IPR003439">
    <property type="entry name" value="ABC_transporter-like_ATP-bd"/>
</dbReference>
<keyword evidence="4 12" id="KW-0812">Transmembrane</keyword>
<feature type="transmembrane region" description="Helical" evidence="12">
    <location>
        <begin position="1352"/>
        <end position="1372"/>
    </location>
</feature>
<dbReference type="Pfam" id="PF00005">
    <property type="entry name" value="ABC_tran"/>
    <property type="match status" value="1"/>
</dbReference>
<protein>
    <recommendedName>
        <fullName evidence="17">ABC transporter domain-containing protein</fullName>
    </recommendedName>
</protein>
<dbReference type="Pfam" id="PF02892">
    <property type="entry name" value="zf-BED"/>
    <property type="match status" value="1"/>
</dbReference>
<dbReference type="Gene3D" id="1.10.10.1070">
    <property type="entry name" value="Zinc finger, BED domain-containing"/>
    <property type="match status" value="1"/>
</dbReference>
<comment type="similarity">
    <text evidence="2">Belongs to the ABC transporter superfamily. ABCG family. Eye pigment precursor importer (TC 3.A.1.204) subfamily.</text>
</comment>
<dbReference type="Proteomes" id="UP000092461">
    <property type="component" value="Unassembled WGS sequence"/>
</dbReference>
<feature type="region of interest" description="Disordered" evidence="11">
    <location>
        <begin position="957"/>
        <end position="977"/>
    </location>
</feature>
<evidence type="ECO:0000313" key="15">
    <source>
        <dbReference type="EnsemblMetazoa" id="LLOJ004077-PA"/>
    </source>
</evidence>
<evidence type="ECO:0000256" key="6">
    <source>
        <dbReference type="ARBA" id="ARBA00022771"/>
    </source>
</evidence>
<dbReference type="SUPFAM" id="SSF53098">
    <property type="entry name" value="Ribonuclease H-like"/>
    <property type="match status" value="1"/>
</dbReference>
<comment type="subcellular location">
    <subcellularLocation>
        <location evidence="1">Membrane</location>
        <topology evidence="1">Multi-pass membrane protein</topology>
    </subcellularLocation>
</comment>
<evidence type="ECO:0000256" key="2">
    <source>
        <dbReference type="ARBA" id="ARBA00005814"/>
    </source>
</evidence>
<keyword evidence="5" id="KW-0479">Metal-binding</keyword>
<evidence type="ECO:0000256" key="11">
    <source>
        <dbReference type="SAM" id="MobiDB-lite"/>
    </source>
</evidence>
<keyword evidence="7" id="KW-0862">Zinc</keyword>
<dbReference type="InterPro" id="IPR012337">
    <property type="entry name" value="RNaseH-like_sf"/>
</dbReference>
<dbReference type="GO" id="GO:0042626">
    <property type="term" value="F:ATPase-coupled transmembrane transporter activity"/>
    <property type="evidence" value="ECO:0007669"/>
    <property type="project" value="TreeGrafter"/>
</dbReference>
<dbReference type="SUPFAM" id="SSF52540">
    <property type="entry name" value="P-loop containing nucleoside triphosphate hydrolases"/>
    <property type="match status" value="1"/>
</dbReference>
<keyword evidence="8 12" id="KW-1133">Transmembrane helix</keyword>
<dbReference type="VEuPathDB" id="VectorBase:LLONM1_002133"/>
<dbReference type="EMBL" id="AJWK01012963">
    <property type="status" value="NOT_ANNOTATED_CDS"/>
    <property type="molecule type" value="Genomic_DNA"/>
</dbReference>
<evidence type="ECO:0000256" key="8">
    <source>
        <dbReference type="ARBA" id="ARBA00022989"/>
    </source>
</evidence>
<evidence type="ECO:0000256" key="12">
    <source>
        <dbReference type="SAM" id="Phobius"/>
    </source>
</evidence>
<feature type="region of interest" description="Disordered" evidence="11">
    <location>
        <begin position="397"/>
        <end position="433"/>
    </location>
</feature>
<evidence type="ECO:0000256" key="9">
    <source>
        <dbReference type="ARBA" id="ARBA00023136"/>
    </source>
</evidence>
<organism evidence="15 16">
    <name type="scientific">Lutzomyia longipalpis</name>
    <name type="common">Sand fly</name>
    <dbReference type="NCBI Taxonomy" id="7200"/>
    <lineage>
        <taxon>Eukaryota</taxon>
        <taxon>Metazoa</taxon>
        <taxon>Ecdysozoa</taxon>
        <taxon>Arthropoda</taxon>
        <taxon>Hexapoda</taxon>
        <taxon>Insecta</taxon>
        <taxon>Pterygota</taxon>
        <taxon>Neoptera</taxon>
        <taxon>Endopterygota</taxon>
        <taxon>Diptera</taxon>
        <taxon>Nematocera</taxon>
        <taxon>Psychodoidea</taxon>
        <taxon>Psychodidae</taxon>
        <taxon>Lutzomyia</taxon>
        <taxon>Lutzomyia</taxon>
    </lineage>
</organism>
<sequence length="1384" mass="155993">MIGSDYVLEAHNIYHTTEVDGGGCLAGGDTSALVLKCVNLTVHSGEVMAILGSKGSGKRALLDVIARRGDGSTRGQVLLNGAPLTKSLFQQRCGYVTHATNFIPGLTVSQTLHYTPTIFTGYLKASKVRQILADLALSQVSNKRVEYLTMSEKRRLAIGVQLVRDPVMLLLDEPTQGLDPLSAYLLISILSNSAKKSGCGVLLSLEKPRSDVFPFLDRALFLCLGGVVYSGGTRAMLEYFHGIGFPCPQLENPLMYYLCLSTVDRRYSWSEMRHIGFAHVFWTAISRPRLIHRPAARSCVCAEAMKQEYGCTQSCQALVLSRAELEQKLREASDEIDIVMPENIKSHVWKYFRPIVYRGVRQNFVKCLDCDNVLAYKSKTGTASLLRHKCEGRCRDPGNEAPPSMHRPSTSTGSMLPDTGPEMMEEEQPQMDPEGPFDDVTIKQEPIFGYNDGSFPEPDVSMEELDGKTDITFKLQKHELEALIRANDPSITARDPTKFKNHMWKQFKILYYNHIRQDFIRCMHCGVVLSYKKKTGTASLVRHRCNMRAPSKSPQHSMQATYSPTSSADAATEAEHANRQQAMTSALVSLMPHFLASSGLRGESKIIPPGDLAHFATAQIKFAARDLLPLAFFQQPGFHEFAQILLNIGAEYGHQSIESILMMPQQEIKAVLTGNDICICLDLWQHREEMCLSVETFLIDENFILTRYNLGARILTECTSKHIHVVVQEILSEFLDSVQLDGMKIVVRMEDTVIREAFPSASVMNCMCEVLIKILDELLDEFPTFLKSIDDLSQHLVQQGAATFADLLDARHPTRWHRYFRLLKAIANFSETYDSEEDIFQEYFHEKLETIIQILDFLEPFQQCLDSLRKDGNPTINEVYLWNKKFQQSSRVLPKNGDFVGRIKGTACTLLKKHFVTSKYDKIGLFLDPNFKNMRFMHEDEKNDILDVVRQELESVMGSSGEDSSSQGAKKSIKMNLSEPVPGTSNSSFMNFMEFMDNSVSEEPIETEIKTYMDIRLTEPVDVLSFWKGFNQCPSLKKLARRVLNIPASSSRSRSILSPDSIYVSEKIQNLPKDEMIPCCSCDRTQDYISYVESRDRFLESSQQIEALVDRFARETPIPEAPINPMTAGKVPLAYGKPNELKVFGTIYLRLLASTFSCGYAGMKNLFLRLFALPLAMCTLWLFYTNLKDDQRGFFSKSGMVLNVLGLVGVRFRNLDNSHDLIILNPTKPIGSAFLYLLIALWTSFVLAEQLCIFFHLFVKSRINTAVAVTYLLCISLSLASGTVRSHKGLLTWLQDNTRGTHTRYASLLLHNTFFLSRPVSCNAGPQTVCIAPFDFLYERLGKADPQESVDLALSIAFPIGLAIINMILYMMPLPKFLRRKFRD</sequence>
<dbReference type="GO" id="GO:0003677">
    <property type="term" value="F:DNA binding"/>
    <property type="evidence" value="ECO:0007669"/>
    <property type="project" value="InterPro"/>
</dbReference>
<dbReference type="EMBL" id="AJWK01012964">
    <property type="status" value="NOT_ANNOTATED_CDS"/>
    <property type="molecule type" value="Genomic_DNA"/>
</dbReference>
<evidence type="ECO:0000256" key="7">
    <source>
        <dbReference type="ARBA" id="ARBA00022833"/>
    </source>
</evidence>
<dbReference type="FunFam" id="3.40.50.300:FF:001473">
    <property type="entry name" value="ATP-binding cassette transporter"/>
    <property type="match status" value="1"/>
</dbReference>
<dbReference type="PROSITE" id="PS50808">
    <property type="entry name" value="ZF_BED"/>
    <property type="match status" value="1"/>
</dbReference>
<dbReference type="PANTHER" id="PTHR48041:SF113">
    <property type="entry name" value="ATP-BINDING CASSETTE SUB-FAMILY G MEMBER 5"/>
    <property type="match status" value="1"/>
</dbReference>
<feature type="domain" description="BED-type" evidence="13">
    <location>
        <begin position="343"/>
        <end position="401"/>
    </location>
</feature>
<feature type="transmembrane region" description="Helical" evidence="12">
    <location>
        <begin position="1266"/>
        <end position="1284"/>
    </location>
</feature>
<evidence type="ECO:0000256" key="1">
    <source>
        <dbReference type="ARBA" id="ARBA00004141"/>
    </source>
</evidence>
<feature type="transmembrane region" description="Helical" evidence="12">
    <location>
        <begin position="1166"/>
        <end position="1187"/>
    </location>
</feature>
<evidence type="ECO:0000256" key="10">
    <source>
        <dbReference type="PROSITE-ProRule" id="PRU00027"/>
    </source>
</evidence>
<dbReference type="PANTHER" id="PTHR48041">
    <property type="entry name" value="ABC TRANSPORTER G FAMILY MEMBER 28"/>
    <property type="match status" value="1"/>
</dbReference>
<keyword evidence="9 12" id="KW-0472">Membrane</keyword>
<feature type="compositionally biased region" description="Low complexity" evidence="11">
    <location>
        <begin position="957"/>
        <end position="968"/>
    </location>
</feature>
<dbReference type="PROSITE" id="PS50893">
    <property type="entry name" value="ABC_TRANSPORTER_2"/>
    <property type="match status" value="1"/>
</dbReference>
<dbReference type="EnsemblMetazoa" id="LLOJ004077-RA">
    <property type="protein sequence ID" value="LLOJ004077-PA"/>
    <property type="gene ID" value="LLOJ004077"/>
</dbReference>
<keyword evidence="6 10" id="KW-0863">Zinc-finger</keyword>
<feature type="region of interest" description="Disordered" evidence="11">
    <location>
        <begin position="548"/>
        <end position="576"/>
    </location>
</feature>
<dbReference type="InterPro" id="IPR027417">
    <property type="entry name" value="P-loop_NTPase"/>
</dbReference>
<feature type="transmembrane region" description="Helical" evidence="12">
    <location>
        <begin position="1233"/>
        <end position="1259"/>
    </location>
</feature>
<dbReference type="GO" id="GO:0008270">
    <property type="term" value="F:zinc ion binding"/>
    <property type="evidence" value="ECO:0007669"/>
    <property type="project" value="UniProtKB-KW"/>
</dbReference>
<evidence type="ECO:0000313" key="16">
    <source>
        <dbReference type="Proteomes" id="UP000092461"/>
    </source>
</evidence>
<dbReference type="GO" id="GO:0016887">
    <property type="term" value="F:ATP hydrolysis activity"/>
    <property type="evidence" value="ECO:0007669"/>
    <property type="project" value="InterPro"/>
</dbReference>
<evidence type="ECO:0000256" key="3">
    <source>
        <dbReference type="ARBA" id="ARBA00022448"/>
    </source>
</evidence>
<dbReference type="SUPFAM" id="SSF140996">
    <property type="entry name" value="Hermes dimerisation domain"/>
    <property type="match status" value="1"/>
</dbReference>
<evidence type="ECO:0000256" key="4">
    <source>
        <dbReference type="ARBA" id="ARBA00022692"/>
    </source>
</evidence>
<keyword evidence="3" id="KW-0813">Transport</keyword>
<evidence type="ECO:0000256" key="5">
    <source>
        <dbReference type="ARBA" id="ARBA00022723"/>
    </source>
</evidence>
<feature type="transmembrane region" description="Helical" evidence="12">
    <location>
        <begin position="1194"/>
        <end position="1213"/>
    </location>
</feature>
<dbReference type="InterPro" id="IPR003656">
    <property type="entry name" value="Znf_BED"/>
</dbReference>
<dbReference type="VEuPathDB" id="VectorBase:LLOJ004077"/>
<dbReference type="VEuPathDB" id="VectorBase:LLONM1_006943"/>
<accession>A0A1B0CI15</accession>
<proteinExistence type="inferred from homology"/>